<evidence type="ECO:0000313" key="8">
    <source>
        <dbReference type="RefSeq" id="XP_055875084.1"/>
    </source>
</evidence>
<proteinExistence type="predicted"/>
<dbReference type="PANTHER" id="PTHR45902">
    <property type="entry name" value="LATROPHILIN RECEPTOR-LIKE PROTEIN A"/>
    <property type="match status" value="1"/>
</dbReference>
<organism evidence="7 8">
    <name type="scientific">Biomphalaria glabrata</name>
    <name type="common">Bloodfluke planorb</name>
    <name type="synonym">Freshwater snail</name>
    <dbReference type="NCBI Taxonomy" id="6526"/>
    <lineage>
        <taxon>Eukaryota</taxon>
        <taxon>Metazoa</taxon>
        <taxon>Spiralia</taxon>
        <taxon>Lophotrochozoa</taxon>
        <taxon>Mollusca</taxon>
        <taxon>Gastropoda</taxon>
        <taxon>Heterobranchia</taxon>
        <taxon>Euthyneura</taxon>
        <taxon>Panpulmonata</taxon>
        <taxon>Hygrophila</taxon>
        <taxon>Lymnaeoidea</taxon>
        <taxon>Planorbidae</taxon>
        <taxon>Biomphalaria</taxon>
    </lineage>
</organism>
<dbReference type="InterPro" id="IPR017981">
    <property type="entry name" value="GPCR_2-like_7TM"/>
</dbReference>
<dbReference type="Proteomes" id="UP001165740">
    <property type="component" value="Chromosome 2"/>
</dbReference>
<reference evidence="8" key="1">
    <citation type="submission" date="2025-08" db="UniProtKB">
        <authorList>
            <consortium name="RefSeq"/>
        </authorList>
    </citation>
    <scope>IDENTIFICATION</scope>
</reference>
<name>A0A9W2ZJH1_BIOGL</name>
<keyword evidence="4 5" id="KW-0472">Membrane</keyword>
<accession>A0A9W2ZJH1</accession>
<dbReference type="Pfam" id="PF00002">
    <property type="entry name" value="7tm_2"/>
    <property type="match status" value="1"/>
</dbReference>
<evidence type="ECO:0000313" key="7">
    <source>
        <dbReference type="Proteomes" id="UP001165740"/>
    </source>
</evidence>
<feature type="transmembrane region" description="Helical" evidence="5">
    <location>
        <begin position="386"/>
        <end position="406"/>
    </location>
</feature>
<feature type="transmembrane region" description="Helical" evidence="5">
    <location>
        <begin position="517"/>
        <end position="536"/>
    </location>
</feature>
<protein>
    <submittedName>
        <fullName evidence="8">Uncharacterized protein LOC129924486</fullName>
    </submittedName>
</protein>
<dbReference type="PANTHER" id="PTHR45902:SF1">
    <property type="entry name" value="LATROPHILIN RECEPTOR-LIKE PROTEIN A"/>
    <property type="match status" value="1"/>
</dbReference>
<keyword evidence="2 5" id="KW-0812">Transmembrane</keyword>
<dbReference type="PROSITE" id="PS50261">
    <property type="entry name" value="G_PROTEIN_RECEP_F2_4"/>
    <property type="match status" value="1"/>
</dbReference>
<feature type="domain" description="G-protein coupled receptors family 2 profile 2" evidence="6">
    <location>
        <begin position="317"/>
        <end position="566"/>
    </location>
</feature>
<dbReference type="GO" id="GO:0016020">
    <property type="term" value="C:membrane"/>
    <property type="evidence" value="ECO:0007669"/>
    <property type="project" value="UniProtKB-SubCell"/>
</dbReference>
<evidence type="ECO:0000256" key="5">
    <source>
        <dbReference type="SAM" id="Phobius"/>
    </source>
</evidence>
<gene>
    <name evidence="8" type="primary">LOC129924486</name>
</gene>
<dbReference type="InterPro" id="IPR000832">
    <property type="entry name" value="GPCR_2_secretin-like"/>
</dbReference>
<evidence type="ECO:0000256" key="1">
    <source>
        <dbReference type="ARBA" id="ARBA00004141"/>
    </source>
</evidence>
<dbReference type="CDD" id="cd15039">
    <property type="entry name" value="7tmB3_Methuselah-like"/>
    <property type="match status" value="1"/>
</dbReference>
<evidence type="ECO:0000259" key="6">
    <source>
        <dbReference type="PROSITE" id="PS50261"/>
    </source>
</evidence>
<dbReference type="GeneID" id="129924486"/>
<evidence type="ECO:0000256" key="3">
    <source>
        <dbReference type="ARBA" id="ARBA00022989"/>
    </source>
</evidence>
<feature type="transmembrane region" description="Helical" evidence="5">
    <location>
        <begin position="542"/>
        <end position="563"/>
    </location>
</feature>
<dbReference type="GO" id="GO:0007166">
    <property type="term" value="P:cell surface receptor signaling pathway"/>
    <property type="evidence" value="ECO:0007669"/>
    <property type="project" value="InterPro"/>
</dbReference>
<dbReference type="GO" id="GO:0004930">
    <property type="term" value="F:G protein-coupled receptor activity"/>
    <property type="evidence" value="ECO:0007669"/>
    <property type="project" value="InterPro"/>
</dbReference>
<evidence type="ECO:0000256" key="2">
    <source>
        <dbReference type="ARBA" id="ARBA00022692"/>
    </source>
</evidence>
<keyword evidence="7" id="KW-1185">Reference proteome</keyword>
<dbReference type="RefSeq" id="XP_055875084.1">
    <property type="nucleotide sequence ID" value="XM_056019109.1"/>
</dbReference>
<feature type="transmembrane region" description="Helical" evidence="5">
    <location>
        <begin position="426"/>
        <end position="449"/>
    </location>
</feature>
<feature type="transmembrane region" description="Helical" evidence="5">
    <location>
        <begin position="469"/>
        <end position="497"/>
    </location>
</feature>
<dbReference type="Gene3D" id="1.20.1070.10">
    <property type="entry name" value="Rhodopsin 7-helix transmembrane proteins"/>
    <property type="match status" value="1"/>
</dbReference>
<evidence type="ECO:0000256" key="4">
    <source>
        <dbReference type="ARBA" id="ARBA00023136"/>
    </source>
</evidence>
<dbReference type="AlphaFoldDB" id="A0A9W2ZJH1"/>
<dbReference type="InterPro" id="IPR053231">
    <property type="entry name" value="GPCR_LN-TM7"/>
</dbReference>
<sequence>MSFSMLLNFRTDDESDDEADEEEDKSLITKTACLDKEWLAPNDQCIEVQCTVGKYLKGGKCVEYIKEIIQLGYSFQLYFVTQGGYTKMLSSHFIGERSIERTTRLFLSQIEKNFFFAFVPFHLEVEIAENPFRSTSRQLNINASVVFSVKVNFNSRTRESRTQFENSSLEYLLARDFKLTLSETCEVLLKPRVQFMKSNMRQTKSSLKRNYNLRDLHGCFDCITFSSLMLCKHVSFNETEYQITINDTVTPPDISISIDFNVTKIIIKDNKDLIMVEVNDDGRLNVCVDLLDRLKSKSNTESKRPGLWCNETICLIEYILTLTCFSLSAVCLLLTMLTYLMVPELRTVTGLNNFFLSCSLLLAQVCSLASILTFQQDVHCQVLGVVTHFLWLWNFSWSFICSYHMFRVFTDHSRTRAVRATIGGMWKSVCGSFTLPVCVVMTSIGYNYVMTEQRNIGYGKTKCYLDSALSVGITVAAPVLIITAINVTFFLKVVYTIYKVRTLQLMEAVGSDFDFKIYMKLSTVTGIFWIVAFLAESMASDILKLVSVVLNGLQGVAIFYSFVCNKRALMLWKTVCENR</sequence>
<comment type="subcellular location">
    <subcellularLocation>
        <location evidence="1">Membrane</location>
        <topology evidence="1">Multi-pass membrane protein</topology>
    </subcellularLocation>
</comment>
<keyword evidence="3 5" id="KW-1133">Transmembrane helix</keyword>
<dbReference type="OrthoDB" id="10051649at2759"/>
<feature type="transmembrane region" description="Helical" evidence="5">
    <location>
        <begin position="318"/>
        <end position="342"/>
    </location>
</feature>
<feature type="transmembrane region" description="Helical" evidence="5">
    <location>
        <begin position="354"/>
        <end position="374"/>
    </location>
</feature>